<evidence type="ECO:0000256" key="5">
    <source>
        <dbReference type="ARBA" id="ARBA00022741"/>
    </source>
</evidence>
<keyword evidence="6 8" id="KW-0067">ATP-binding</keyword>
<evidence type="ECO:0000313" key="11">
    <source>
        <dbReference type="Proteomes" id="UP000289734"/>
    </source>
</evidence>
<name>A0A4Q1KQB2_9FLAO</name>
<dbReference type="InterPro" id="IPR011063">
    <property type="entry name" value="TilS/TtcA_N"/>
</dbReference>
<keyword evidence="4 8" id="KW-0819">tRNA processing</keyword>
<dbReference type="PANTHER" id="PTHR43033:SF1">
    <property type="entry name" value="TRNA(ILE)-LYSIDINE SYNTHASE-RELATED"/>
    <property type="match status" value="1"/>
</dbReference>
<dbReference type="OrthoDB" id="9807403at2"/>
<dbReference type="GO" id="GO:0005524">
    <property type="term" value="F:ATP binding"/>
    <property type="evidence" value="ECO:0007669"/>
    <property type="project" value="UniProtKB-UniRule"/>
</dbReference>
<dbReference type="RefSeq" id="WP_129464302.1">
    <property type="nucleotide sequence ID" value="NZ_SBKQ01000007.1"/>
</dbReference>
<evidence type="ECO:0000256" key="6">
    <source>
        <dbReference type="ARBA" id="ARBA00022840"/>
    </source>
</evidence>
<comment type="similarity">
    <text evidence="8">Belongs to the tRNA(Ile)-lysidine synthase family.</text>
</comment>
<dbReference type="Pfam" id="PF01171">
    <property type="entry name" value="ATP_bind_3"/>
    <property type="match status" value="1"/>
</dbReference>
<protein>
    <recommendedName>
        <fullName evidence="8">tRNA(Ile)-lysidine synthase</fullName>
        <ecNumber evidence="8">6.3.4.19</ecNumber>
    </recommendedName>
    <alternativeName>
        <fullName evidence="8">tRNA(Ile)-2-lysyl-cytidine synthase</fullName>
    </alternativeName>
    <alternativeName>
        <fullName evidence="8">tRNA(Ile)-lysidine synthetase</fullName>
    </alternativeName>
</protein>
<keyword evidence="11" id="KW-1185">Reference proteome</keyword>
<keyword evidence="5 8" id="KW-0547">Nucleotide-binding</keyword>
<evidence type="ECO:0000313" key="10">
    <source>
        <dbReference type="EMBL" id="RXR32187.1"/>
    </source>
</evidence>
<dbReference type="GO" id="GO:0005737">
    <property type="term" value="C:cytoplasm"/>
    <property type="evidence" value="ECO:0007669"/>
    <property type="project" value="UniProtKB-SubCell"/>
</dbReference>
<dbReference type="InterPro" id="IPR012796">
    <property type="entry name" value="Lysidine-tRNA-synth_C"/>
</dbReference>
<dbReference type="NCBIfam" id="TIGR02433">
    <property type="entry name" value="lysidine_TilS_C"/>
    <property type="match status" value="1"/>
</dbReference>
<dbReference type="InterPro" id="IPR012795">
    <property type="entry name" value="tRNA_Ile_lys_synt_N"/>
</dbReference>
<sequence>MFLKFQNHFSTQFPFLQKAKILIAVSGGLDSMVLLDLISKMNVEFAVAHCNFQLRGDESNEDEHFVQSYCTSNSIKGFFQKFDTKQFAEDEKLSFQVAARKLRYEWFYELLATENFDFVLTAHHLDDQLETFLINLSRGTGLEGLCGIPSQNDKIIRPLLHFSRAEIETFAKENNLKWREDSSNASDKYVRNKIRHQLVPVLKELNPSFLDSFENTLQNLNQTQSLVDDASRMVYRKVVQDVDHQKIINLNELLQLPNYQAYLFQWLSPFGFSAWLDIYDLVNAQSGKQIFSEHFRLLKNRNTLIVETKSTEISSEYFIHEHQDELNFPLKLRLISVCEIGKSDAKTIFVDAEALKFPLQLRNWQEGDYFYPFGMNGKKKLSKFFKDEKFSIIDKEKAWLLCSDNQIVWLVGKRMDERFKVTENTQTILKIQLV</sequence>
<evidence type="ECO:0000256" key="3">
    <source>
        <dbReference type="ARBA" id="ARBA00022598"/>
    </source>
</evidence>
<dbReference type="GO" id="GO:0032267">
    <property type="term" value="F:tRNA(Ile)-lysidine synthase activity"/>
    <property type="evidence" value="ECO:0007669"/>
    <property type="project" value="UniProtKB-EC"/>
</dbReference>
<feature type="binding site" evidence="8">
    <location>
        <begin position="26"/>
        <end position="31"/>
    </location>
    <ligand>
        <name>ATP</name>
        <dbReference type="ChEBI" id="CHEBI:30616"/>
    </ligand>
</feature>
<evidence type="ECO:0000256" key="1">
    <source>
        <dbReference type="ARBA" id="ARBA00004496"/>
    </source>
</evidence>
<reference evidence="11" key="1">
    <citation type="submission" date="2019-01" db="EMBL/GenBank/DDBJ databases">
        <title>Cytophagaceae bacterium strain CAR-16.</title>
        <authorList>
            <person name="Chen W.-M."/>
        </authorList>
    </citation>
    <scope>NUCLEOTIDE SEQUENCE [LARGE SCALE GENOMIC DNA]</scope>
    <source>
        <strain evidence="11">ICH-30</strain>
    </source>
</reference>
<evidence type="ECO:0000256" key="4">
    <source>
        <dbReference type="ARBA" id="ARBA00022694"/>
    </source>
</evidence>
<dbReference type="AlphaFoldDB" id="A0A4Q1KQB2"/>
<dbReference type="Pfam" id="PF11734">
    <property type="entry name" value="TilS_C"/>
    <property type="match status" value="1"/>
</dbReference>
<dbReference type="HAMAP" id="MF_01161">
    <property type="entry name" value="tRNA_Ile_lys_synt"/>
    <property type="match status" value="1"/>
</dbReference>
<dbReference type="Gene3D" id="3.40.50.620">
    <property type="entry name" value="HUPs"/>
    <property type="match status" value="1"/>
</dbReference>
<dbReference type="GO" id="GO:0006400">
    <property type="term" value="P:tRNA modification"/>
    <property type="evidence" value="ECO:0007669"/>
    <property type="project" value="UniProtKB-UniRule"/>
</dbReference>
<dbReference type="NCBIfam" id="TIGR02432">
    <property type="entry name" value="lysidine_TilS_N"/>
    <property type="match status" value="1"/>
</dbReference>
<evidence type="ECO:0000256" key="8">
    <source>
        <dbReference type="HAMAP-Rule" id="MF_01161"/>
    </source>
</evidence>
<dbReference type="SMART" id="SM00977">
    <property type="entry name" value="TilS_C"/>
    <property type="match status" value="1"/>
</dbReference>
<accession>A0A4Q1KQB2</accession>
<dbReference type="CDD" id="cd01992">
    <property type="entry name" value="TilS_N"/>
    <property type="match status" value="1"/>
</dbReference>
<dbReference type="EMBL" id="SBKQ01000007">
    <property type="protein sequence ID" value="RXR32187.1"/>
    <property type="molecule type" value="Genomic_DNA"/>
</dbReference>
<evidence type="ECO:0000256" key="2">
    <source>
        <dbReference type="ARBA" id="ARBA00022490"/>
    </source>
</evidence>
<keyword evidence="3 8" id="KW-0436">Ligase</keyword>
<comment type="domain">
    <text evidence="8">The N-terminal region contains the highly conserved SGGXDS motif, predicted to be a P-loop motif involved in ATP binding.</text>
</comment>
<dbReference type="EC" id="6.3.4.19" evidence="8"/>
<dbReference type="InterPro" id="IPR014729">
    <property type="entry name" value="Rossmann-like_a/b/a_fold"/>
</dbReference>
<dbReference type="PANTHER" id="PTHR43033">
    <property type="entry name" value="TRNA(ILE)-LYSIDINE SYNTHASE-RELATED"/>
    <property type="match status" value="1"/>
</dbReference>
<comment type="caution">
    <text evidence="10">The sequence shown here is derived from an EMBL/GenBank/DDBJ whole genome shotgun (WGS) entry which is preliminary data.</text>
</comment>
<evidence type="ECO:0000256" key="7">
    <source>
        <dbReference type="ARBA" id="ARBA00048539"/>
    </source>
</evidence>
<comment type="catalytic activity">
    <reaction evidence="7 8">
        <text>cytidine(34) in tRNA(Ile2) + L-lysine + ATP = lysidine(34) in tRNA(Ile2) + AMP + diphosphate + H(+)</text>
        <dbReference type="Rhea" id="RHEA:43744"/>
        <dbReference type="Rhea" id="RHEA-COMP:10625"/>
        <dbReference type="Rhea" id="RHEA-COMP:10670"/>
        <dbReference type="ChEBI" id="CHEBI:15378"/>
        <dbReference type="ChEBI" id="CHEBI:30616"/>
        <dbReference type="ChEBI" id="CHEBI:32551"/>
        <dbReference type="ChEBI" id="CHEBI:33019"/>
        <dbReference type="ChEBI" id="CHEBI:82748"/>
        <dbReference type="ChEBI" id="CHEBI:83665"/>
        <dbReference type="ChEBI" id="CHEBI:456215"/>
        <dbReference type="EC" id="6.3.4.19"/>
    </reaction>
</comment>
<keyword evidence="2 8" id="KW-0963">Cytoplasm</keyword>
<dbReference type="SUPFAM" id="SSF56037">
    <property type="entry name" value="PheT/TilS domain"/>
    <property type="match status" value="1"/>
</dbReference>
<proteinExistence type="inferred from homology"/>
<comment type="function">
    <text evidence="8">Ligates lysine onto the cytidine present at position 34 of the AUA codon-specific tRNA(Ile) that contains the anticodon CAU, in an ATP-dependent manner. Cytidine is converted to lysidine, thus changing the amino acid specificity of the tRNA from methionine to isoleucine.</text>
</comment>
<gene>
    <name evidence="8 10" type="primary">tilS</name>
    <name evidence="10" type="ORF">EQG68_08060</name>
</gene>
<dbReference type="InterPro" id="IPR012094">
    <property type="entry name" value="tRNA_Ile_lys_synt"/>
</dbReference>
<comment type="subcellular location">
    <subcellularLocation>
        <location evidence="1 8">Cytoplasm</location>
    </subcellularLocation>
</comment>
<organism evidence="10 11">
    <name type="scientific">Flavobacterium piscinae</name>
    <dbReference type="NCBI Taxonomy" id="2506424"/>
    <lineage>
        <taxon>Bacteria</taxon>
        <taxon>Pseudomonadati</taxon>
        <taxon>Bacteroidota</taxon>
        <taxon>Flavobacteriia</taxon>
        <taxon>Flavobacteriales</taxon>
        <taxon>Flavobacteriaceae</taxon>
        <taxon>Flavobacterium</taxon>
    </lineage>
</organism>
<dbReference type="Proteomes" id="UP000289734">
    <property type="component" value="Unassembled WGS sequence"/>
</dbReference>
<evidence type="ECO:0000259" key="9">
    <source>
        <dbReference type="SMART" id="SM00977"/>
    </source>
</evidence>
<dbReference type="SUPFAM" id="SSF52402">
    <property type="entry name" value="Adenine nucleotide alpha hydrolases-like"/>
    <property type="match status" value="1"/>
</dbReference>
<feature type="domain" description="Lysidine-tRNA(Ile) synthetase C-terminal" evidence="9">
    <location>
        <begin position="359"/>
        <end position="431"/>
    </location>
</feature>